<evidence type="ECO:0000313" key="2">
    <source>
        <dbReference type="Proteomes" id="UP000000305"/>
    </source>
</evidence>
<dbReference type="OMA" id="CTSTEHQ"/>
<dbReference type="eggNOG" id="ENOG502QTNY">
    <property type="taxonomic scope" value="Eukaryota"/>
</dbReference>
<protein>
    <recommendedName>
        <fullName evidence="3">MULE transposase domain-containing protein</fullName>
    </recommendedName>
</protein>
<accession>E9HWW8</accession>
<dbReference type="OrthoDB" id="8942218at2759"/>
<dbReference type="Proteomes" id="UP000000305">
    <property type="component" value="Unassembled WGS sequence"/>
</dbReference>
<gene>
    <name evidence="1" type="ORF">DAPPUDRAFT_335013</name>
</gene>
<dbReference type="AlphaFoldDB" id="E9HWW8"/>
<evidence type="ECO:0000313" key="1">
    <source>
        <dbReference type="EMBL" id="EFX63763.1"/>
    </source>
</evidence>
<name>E9HWW8_DAPPU</name>
<dbReference type="PANTHER" id="PTHR24401:SF29">
    <property type="entry name" value="SI:CH211-243P7.3-RELATED"/>
    <property type="match status" value="1"/>
</dbReference>
<sequence length="330" mass="37506">MAKWFLATYIRDVWSRLFYLKASITPVYGAILKIDSTKKIARKLQGTAADSVSWCTNIGNENGEVLLSLLTTSESLANLGQMAEGLMARYDKAQKAPPRVLYTDRDCCRSNDKSKFQLLFNKWEDLVVRLDVWHFIRRLFNACNNESHPLYGTFMSGISGAIFEWDAFVVNLLRDAKRAELKLAGKQNPSTETVEKAVTKTELARHCRRKTRGTEVTIRLLDQLRSSFTGITDSLGVPLFKEDAIDFFLTEKRHVNCIQDPDGFQLYTKTGELVKGGITLQVYRCSRGTTSLESFHSHIKNFIPGNAFPDDDEMISIFKLFFWKTLPDGT</sequence>
<organism evidence="1 2">
    <name type="scientific">Daphnia pulex</name>
    <name type="common">Water flea</name>
    <dbReference type="NCBI Taxonomy" id="6669"/>
    <lineage>
        <taxon>Eukaryota</taxon>
        <taxon>Metazoa</taxon>
        <taxon>Ecdysozoa</taxon>
        <taxon>Arthropoda</taxon>
        <taxon>Crustacea</taxon>
        <taxon>Branchiopoda</taxon>
        <taxon>Diplostraca</taxon>
        <taxon>Cladocera</taxon>
        <taxon>Anomopoda</taxon>
        <taxon>Daphniidae</taxon>
        <taxon>Daphnia</taxon>
    </lineage>
</organism>
<dbReference type="InParanoid" id="E9HWW8"/>
<proteinExistence type="predicted"/>
<dbReference type="EMBL" id="GL732970">
    <property type="protein sequence ID" value="EFX63763.1"/>
    <property type="molecule type" value="Genomic_DNA"/>
</dbReference>
<evidence type="ECO:0008006" key="3">
    <source>
        <dbReference type="Google" id="ProtNLM"/>
    </source>
</evidence>
<dbReference type="PhylomeDB" id="E9HWW8"/>
<dbReference type="KEGG" id="dpx:DAPPUDRAFT_335013"/>
<keyword evidence="2" id="KW-1185">Reference proteome</keyword>
<dbReference type="HOGENOM" id="CLU_072897_0_0_1"/>
<dbReference type="PANTHER" id="PTHR24401">
    <property type="entry name" value="SI:CH211-243P7.3-RELATED"/>
    <property type="match status" value="1"/>
</dbReference>
<reference evidence="1 2" key="1">
    <citation type="journal article" date="2011" name="Science">
        <title>The ecoresponsive genome of Daphnia pulex.</title>
        <authorList>
            <person name="Colbourne J.K."/>
            <person name="Pfrender M.E."/>
            <person name="Gilbert D."/>
            <person name="Thomas W.K."/>
            <person name="Tucker A."/>
            <person name="Oakley T.H."/>
            <person name="Tokishita S."/>
            <person name="Aerts A."/>
            <person name="Arnold G.J."/>
            <person name="Basu M.K."/>
            <person name="Bauer D.J."/>
            <person name="Caceres C.E."/>
            <person name="Carmel L."/>
            <person name="Casola C."/>
            <person name="Choi J.H."/>
            <person name="Detter J.C."/>
            <person name="Dong Q."/>
            <person name="Dusheyko S."/>
            <person name="Eads B.D."/>
            <person name="Frohlich T."/>
            <person name="Geiler-Samerotte K.A."/>
            <person name="Gerlach D."/>
            <person name="Hatcher P."/>
            <person name="Jogdeo S."/>
            <person name="Krijgsveld J."/>
            <person name="Kriventseva E.V."/>
            <person name="Kultz D."/>
            <person name="Laforsch C."/>
            <person name="Lindquist E."/>
            <person name="Lopez J."/>
            <person name="Manak J.R."/>
            <person name="Muller J."/>
            <person name="Pangilinan J."/>
            <person name="Patwardhan R.P."/>
            <person name="Pitluck S."/>
            <person name="Pritham E.J."/>
            <person name="Rechtsteiner A."/>
            <person name="Rho M."/>
            <person name="Rogozin I.B."/>
            <person name="Sakarya O."/>
            <person name="Salamov A."/>
            <person name="Schaack S."/>
            <person name="Shapiro H."/>
            <person name="Shiga Y."/>
            <person name="Skalitzky C."/>
            <person name="Smith Z."/>
            <person name="Souvorov A."/>
            <person name="Sung W."/>
            <person name="Tang Z."/>
            <person name="Tsuchiya D."/>
            <person name="Tu H."/>
            <person name="Vos H."/>
            <person name="Wang M."/>
            <person name="Wolf Y.I."/>
            <person name="Yamagata H."/>
            <person name="Yamada T."/>
            <person name="Ye Y."/>
            <person name="Shaw J.R."/>
            <person name="Andrews J."/>
            <person name="Crease T.J."/>
            <person name="Tang H."/>
            <person name="Lucas S.M."/>
            <person name="Robertson H.M."/>
            <person name="Bork P."/>
            <person name="Koonin E.V."/>
            <person name="Zdobnov E.M."/>
            <person name="Grigoriev I.V."/>
            <person name="Lynch M."/>
            <person name="Boore J.L."/>
        </authorList>
    </citation>
    <scope>NUCLEOTIDE SEQUENCE [LARGE SCALE GENOMIC DNA]</scope>
</reference>
<dbReference type="STRING" id="6669.E9HWW8"/>